<reference evidence="11 12" key="1">
    <citation type="submission" date="2020-07" db="EMBL/GenBank/DDBJ databases">
        <authorList>
            <person name="Pothier F. J."/>
        </authorList>
    </citation>
    <scope>NUCLEOTIDE SEQUENCE [LARGE SCALE GENOMIC DNA]</scope>
    <source>
        <strain evidence="11 12">CFBP 7900</strain>
    </source>
</reference>
<comment type="catalytic activity">
    <reaction evidence="8">
        <text>a 2'-deoxyadenosine in DNA + S-adenosyl-L-methionine = an N(6)-methyl-2'-deoxyadenosine in DNA + S-adenosyl-L-homocysteine + H(+)</text>
        <dbReference type="Rhea" id="RHEA:15197"/>
        <dbReference type="Rhea" id="RHEA-COMP:12418"/>
        <dbReference type="Rhea" id="RHEA-COMP:12419"/>
        <dbReference type="ChEBI" id="CHEBI:15378"/>
        <dbReference type="ChEBI" id="CHEBI:57856"/>
        <dbReference type="ChEBI" id="CHEBI:59789"/>
        <dbReference type="ChEBI" id="CHEBI:90615"/>
        <dbReference type="ChEBI" id="CHEBI:90616"/>
        <dbReference type="EC" id="2.1.1.72"/>
    </reaction>
</comment>
<keyword evidence="5" id="KW-0949">S-adenosyl-L-methionine</keyword>
<organism evidence="11 12">
    <name type="scientific">Xanthomonas hortorum pv. carotae</name>
    <dbReference type="NCBI Taxonomy" id="487904"/>
    <lineage>
        <taxon>Bacteria</taxon>
        <taxon>Pseudomonadati</taxon>
        <taxon>Pseudomonadota</taxon>
        <taxon>Gammaproteobacteria</taxon>
        <taxon>Lysobacterales</taxon>
        <taxon>Lysobacteraceae</taxon>
        <taxon>Xanthomonas</taxon>
    </lineage>
</organism>
<proteinExistence type="inferred from homology"/>
<dbReference type="InterPro" id="IPR052916">
    <property type="entry name" value="Type-I_RE_MTase_Subunit"/>
</dbReference>
<dbReference type="Gene3D" id="3.40.50.150">
    <property type="entry name" value="Vaccinia Virus protein VP39"/>
    <property type="match status" value="1"/>
</dbReference>
<evidence type="ECO:0000256" key="5">
    <source>
        <dbReference type="ARBA" id="ARBA00022691"/>
    </source>
</evidence>
<dbReference type="PRINTS" id="PR00507">
    <property type="entry name" value="N12N6MTFRASE"/>
</dbReference>
<dbReference type="GO" id="GO:0009007">
    <property type="term" value="F:site-specific DNA-methyltransferase (adenine-specific) activity"/>
    <property type="evidence" value="ECO:0007669"/>
    <property type="project" value="UniProtKB-EC"/>
</dbReference>
<dbReference type="EMBL" id="CAJDKC010000003">
    <property type="protein sequence ID" value="CAD0309721.1"/>
    <property type="molecule type" value="Genomic_DNA"/>
</dbReference>
<dbReference type="Pfam" id="PF13588">
    <property type="entry name" value="HSDR_N_2"/>
    <property type="match status" value="1"/>
</dbReference>
<dbReference type="Gene3D" id="3.90.220.20">
    <property type="entry name" value="DNA methylase specificity domains"/>
    <property type="match status" value="1"/>
</dbReference>
<sequence length="856" mass="93983">MRQSPIQREPAGTNVTSVKTETETVIKRILPYLRRREYVIEADVDFETKAKSLVRYTNGYVDLLVNCGDSKPKFIIEAKRTGKKLTDKDRHQALEYGKSIKVAFVVVTNGQEIQCFNTQSGEAIRWDGYLQAKIPSKSQLKFVLAALKKNPALTDVPLSKDSSLPFRPALPLKQLNALFQRCHGAIRKIEKNEENAFADFSKILFLKLLEEKSDRSSFPLPYSYRFHDLAARPKSEADQVMGAVRTMITDIGKDPKYGDVLGDPIRLKQPATFHKIVSELASVSFEDSGLDTKGAAFEYFVRATLKGKKLGQYFTPRPLVELMVALVNVDAIIASAIAGNPVKFLDPACGTGGFLVYTMKEALLRLETQLASKKLTNAHFEVASSRIREEVFYGADANEGVAAAAKMNMIIAGDGHSNVRAEDTLRKASKIWTDSKPFADYILTNPPFGTSESESLPADERLDFGVASTKGQHLFLDKMVRSAGPGALICTVIDDGVLNTDSAAELRKLILEQCDLEVVLSLPDDTFKPNKINVRSSVLLLRKKASRQADPTQDPIRFITLDSLGYDGSGDAIRGFDFFSLRRDFETVIQDRSVAPLGAGNHWSYFDVPFVEVWGDKTKRWDVKYWRPEVREACKNLAAAGVKQIADLNLIPTSRGKSPPADTYVDESDGHALVVKAGSNVTNAGFINLTGADYVEKIVFDDLPESCKLIKGDVVLSSTGEGTLGKCAVFDLDIPALGDGHVTIIRTDPGVIDSYYLCDYLRVGFGADQVNRLFTGSTGLIELSPDRAAEIFIEVPGSIVAQRAISDLLRSGERQGESDLSKAKGAIQGARGNFKAAATIPASSHLKKVIKSQKKK</sequence>
<dbReference type="EMBL" id="CAJDKC010000003">
    <property type="protein sequence ID" value="CAD0309713.1"/>
    <property type="molecule type" value="Genomic_DNA"/>
</dbReference>
<dbReference type="AlphaFoldDB" id="A0A6V7C619"/>
<keyword evidence="4" id="KW-0808">Transferase</keyword>
<dbReference type="SUPFAM" id="SSF53335">
    <property type="entry name" value="S-adenosyl-L-methionine-dependent methyltransferases"/>
    <property type="match status" value="1"/>
</dbReference>
<evidence type="ECO:0000256" key="6">
    <source>
        <dbReference type="ARBA" id="ARBA00022747"/>
    </source>
</evidence>
<dbReference type="InterPro" id="IPR002052">
    <property type="entry name" value="DNA_methylase_N6_adenine_CS"/>
</dbReference>
<dbReference type="PROSITE" id="PS00092">
    <property type="entry name" value="N6_MTASE"/>
    <property type="match status" value="1"/>
</dbReference>
<feature type="domain" description="Type I restriction enzyme R protein N-terminal" evidence="10">
    <location>
        <begin position="44"/>
        <end position="121"/>
    </location>
</feature>
<evidence type="ECO:0000256" key="8">
    <source>
        <dbReference type="ARBA" id="ARBA00047942"/>
    </source>
</evidence>
<dbReference type="InterPro" id="IPR029063">
    <property type="entry name" value="SAM-dependent_MTases_sf"/>
</dbReference>
<dbReference type="InterPro" id="IPR038333">
    <property type="entry name" value="T1MK-like_N_sf"/>
</dbReference>
<dbReference type="GO" id="GO:0003677">
    <property type="term" value="F:DNA binding"/>
    <property type="evidence" value="ECO:0007669"/>
    <property type="project" value="UniProtKB-KW"/>
</dbReference>
<keyword evidence="6" id="KW-0680">Restriction system</keyword>
<dbReference type="InterPro" id="IPR044946">
    <property type="entry name" value="Restrct_endonuc_typeI_TRD_sf"/>
</dbReference>
<dbReference type="Pfam" id="PF02384">
    <property type="entry name" value="N6_Mtase"/>
    <property type="match status" value="1"/>
</dbReference>
<evidence type="ECO:0000256" key="2">
    <source>
        <dbReference type="ARBA" id="ARBA00011900"/>
    </source>
</evidence>
<dbReference type="Gene3D" id="1.20.1260.30">
    <property type="match status" value="1"/>
</dbReference>
<evidence type="ECO:0000313" key="12">
    <source>
        <dbReference type="Proteomes" id="UP000587508"/>
    </source>
</evidence>
<dbReference type="GO" id="GO:0008170">
    <property type="term" value="F:N-methyltransferase activity"/>
    <property type="evidence" value="ECO:0007669"/>
    <property type="project" value="InterPro"/>
</dbReference>
<evidence type="ECO:0000256" key="7">
    <source>
        <dbReference type="ARBA" id="ARBA00023125"/>
    </source>
</evidence>
<accession>A0A6V7C619</accession>
<evidence type="ECO:0000256" key="1">
    <source>
        <dbReference type="ARBA" id="ARBA00006594"/>
    </source>
</evidence>
<protein>
    <recommendedName>
        <fullName evidence="2">site-specific DNA-methyltransferase (adenine-specific)</fullName>
        <ecNumber evidence="2">2.1.1.72</ecNumber>
    </recommendedName>
</protein>
<evidence type="ECO:0000256" key="3">
    <source>
        <dbReference type="ARBA" id="ARBA00022603"/>
    </source>
</evidence>
<evidence type="ECO:0000256" key="4">
    <source>
        <dbReference type="ARBA" id="ARBA00022679"/>
    </source>
</evidence>
<gene>
    <name evidence="11" type="ORF">CFBP7900_07130</name>
</gene>
<comment type="caution">
    <text evidence="11">The sequence shown here is derived from an EMBL/GenBank/DDBJ whole genome shotgun (WGS) entry which is preliminary data.</text>
</comment>
<dbReference type="PANTHER" id="PTHR42998:SF1">
    <property type="entry name" value="TYPE I RESTRICTION ENZYME HINDI METHYLASE SUBUNIT"/>
    <property type="match status" value="1"/>
</dbReference>
<dbReference type="EC" id="2.1.1.72" evidence="2"/>
<dbReference type="InterPro" id="IPR003356">
    <property type="entry name" value="DNA_methylase_A-5"/>
</dbReference>
<name>A0A6V7C619_9XANT</name>
<dbReference type="Gene3D" id="3.90.1570.30">
    <property type="match status" value="1"/>
</dbReference>
<evidence type="ECO:0000259" key="10">
    <source>
        <dbReference type="Pfam" id="PF13588"/>
    </source>
</evidence>
<comment type="similarity">
    <text evidence="1">Belongs to the N(4)/N(6)-methyltransferase family.</text>
</comment>
<dbReference type="PANTHER" id="PTHR42998">
    <property type="entry name" value="TYPE I RESTRICTION ENZYME HINDVIIP M PROTEIN-RELATED"/>
    <property type="match status" value="1"/>
</dbReference>
<dbReference type="Proteomes" id="UP000587508">
    <property type="component" value="Unassembled WGS sequence"/>
</dbReference>
<keyword evidence="3" id="KW-0489">Methyltransferase</keyword>
<feature type="domain" description="DNA methylase adenine-specific" evidence="9">
    <location>
        <begin position="291"/>
        <end position="560"/>
    </location>
</feature>
<evidence type="ECO:0000259" key="9">
    <source>
        <dbReference type="Pfam" id="PF02384"/>
    </source>
</evidence>
<dbReference type="SUPFAM" id="SSF116734">
    <property type="entry name" value="DNA methylase specificity domain"/>
    <property type="match status" value="1"/>
</dbReference>
<dbReference type="GO" id="GO:0032259">
    <property type="term" value="P:methylation"/>
    <property type="evidence" value="ECO:0007669"/>
    <property type="project" value="UniProtKB-KW"/>
</dbReference>
<dbReference type="GO" id="GO:0009307">
    <property type="term" value="P:DNA restriction-modification system"/>
    <property type="evidence" value="ECO:0007669"/>
    <property type="project" value="UniProtKB-KW"/>
</dbReference>
<evidence type="ECO:0000313" key="11">
    <source>
        <dbReference type="EMBL" id="CAD0309721.1"/>
    </source>
</evidence>
<keyword evidence="7" id="KW-0238">DNA-binding</keyword>
<dbReference type="InterPro" id="IPR029464">
    <property type="entry name" value="HSDR_N"/>
</dbReference>